<gene>
    <name evidence="4" type="ORF">FOZ60_004395</name>
</gene>
<dbReference type="GO" id="GO:0006357">
    <property type="term" value="P:regulation of transcription by RNA polymerase II"/>
    <property type="evidence" value="ECO:0007669"/>
    <property type="project" value="TreeGrafter"/>
</dbReference>
<dbReference type="AlphaFoldDB" id="A0A7J6PN11"/>
<dbReference type="InterPro" id="IPR001841">
    <property type="entry name" value="Znf_RING"/>
</dbReference>
<dbReference type="InterPro" id="IPR037782">
    <property type="entry name" value="Spt7"/>
</dbReference>
<keyword evidence="1" id="KW-0863">Zinc-finger</keyword>
<feature type="region of interest" description="Disordered" evidence="2">
    <location>
        <begin position="546"/>
        <end position="755"/>
    </location>
</feature>
<keyword evidence="1" id="KW-0479">Metal-binding</keyword>
<feature type="compositionally biased region" description="Low complexity" evidence="2">
    <location>
        <begin position="604"/>
        <end position="625"/>
    </location>
</feature>
<dbReference type="GO" id="GO:0046695">
    <property type="term" value="C:SLIK (SAGA-like) complex"/>
    <property type="evidence" value="ECO:0007669"/>
    <property type="project" value="InterPro"/>
</dbReference>
<dbReference type="Proteomes" id="UP000541610">
    <property type="component" value="Unassembled WGS sequence"/>
</dbReference>
<protein>
    <recommendedName>
        <fullName evidence="3">RING-type domain-containing protein</fullName>
    </recommendedName>
</protein>
<dbReference type="OrthoDB" id="2306866at2759"/>
<dbReference type="PANTHER" id="PTHR47343:SF1">
    <property type="entry name" value="TRANSCRIPTIONAL ACTIVATOR SPT7"/>
    <property type="match status" value="1"/>
</dbReference>
<dbReference type="GO" id="GO:0000124">
    <property type="term" value="C:SAGA complex"/>
    <property type="evidence" value="ECO:0007669"/>
    <property type="project" value="InterPro"/>
</dbReference>
<reference evidence="4 5" key="1">
    <citation type="submission" date="2020-04" db="EMBL/GenBank/DDBJ databases">
        <title>Perkinsus olseni comparative genomics.</title>
        <authorList>
            <person name="Bogema D.R."/>
        </authorList>
    </citation>
    <scope>NUCLEOTIDE SEQUENCE [LARGE SCALE GENOMIC DNA]</scope>
    <source>
        <strain evidence="4">00978-12</strain>
    </source>
</reference>
<feature type="compositionally biased region" description="Low complexity" evidence="2">
    <location>
        <begin position="685"/>
        <end position="695"/>
    </location>
</feature>
<evidence type="ECO:0000256" key="1">
    <source>
        <dbReference type="PROSITE-ProRule" id="PRU00175"/>
    </source>
</evidence>
<dbReference type="PROSITE" id="PS50089">
    <property type="entry name" value="ZF_RING_2"/>
    <property type="match status" value="1"/>
</dbReference>
<dbReference type="GO" id="GO:0005198">
    <property type="term" value="F:structural molecule activity"/>
    <property type="evidence" value="ECO:0007669"/>
    <property type="project" value="TreeGrafter"/>
</dbReference>
<dbReference type="InterPro" id="IPR018289">
    <property type="entry name" value="MULE_transposase_dom"/>
</dbReference>
<dbReference type="GO" id="GO:0008270">
    <property type="term" value="F:zinc ion binding"/>
    <property type="evidence" value="ECO:0007669"/>
    <property type="project" value="UniProtKB-KW"/>
</dbReference>
<feature type="compositionally biased region" description="Low complexity" evidence="2">
    <location>
        <begin position="636"/>
        <end position="656"/>
    </location>
</feature>
<dbReference type="SUPFAM" id="SSF57903">
    <property type="entry name" value="FYVE/PHD zinc finger"/>
    <property type="match status" value="1"/>
</dbReference>
<dbReference type="InterPro" id="IPR011011">
    <property type="entry name" value="Znf_FYVE_PHD"/>
</dbReference>
<evidence type="ECO:0000259" key="3">
    <source>
        <dbReference type="PROSITE" id="PS50089"/>
    </source>
</evidence>
<feature type="compositionally biased region" description="Low complexity" evidence="2">
    <location>
        <begin position="550"/>
        <end position="567"/>
    </location>
</feature>
<feature type="compositionally biased region" description="Low complexity" evidence="2">
    <location>
        <begin position="702"/>
        <end position="755"/>
    </location>
</feature>
<evidence type="ECO:0000313" key="4">
    <source>
        <dbReference type="EMBL" id="KAF4697524.1"/>
    </source>
</evidence>
<evidence type="ECO:0000256" key="2">
    <source>
        <dbReference type="SAM" id="MobiDB-lite"/>
    </source>
</evidence>
<organism evidence="4 5">
    <name type="scientific">Perkinsus olseni</name>
    <name type="common">Perkinsus atlanticus</name>
    <dbReference type="NCBI Taxonomy" id="32597"/>
    <lineage>
        <taxon>Eukaryota</taxon>
        <taxon>Sar</taxon>
        <taxon>Alveolata</taxon>
        <taxon>Perkinsozoa</taxon>
        <taxon>Perkinsea</taxon>
        <taxon>Perkinsida</taxon>
        <taxon>Perkinsidae</taxon>
        <taxon>Perkinsus</taxon>
    </lineage>
</organism>
<feature type="domain" description="RING-type" evidence="3">
    <location>
        <begin position="374"/>
        <end position="423"/>
    </location>
</feature>
<dbReference type="Pfam" id="PF10551">
    <property type="entry name" value="MULE"/>
    <property type="match status" value="1"/>
</dbReference>
<dbReference type="CDD" id="cd15489">
    <property type="entry name" value="PHD_SF"/>
    <property type="match status" value="1"/>
</dbReference>
<keyword evidence="1" id="KW-0862">Zinc</keyword>
<evidence type="ECO:0000313" key="5">
    <source>
        <dbReference type="Proteomes" id="UP000541610"/>
    </source>
</evidence>
<name>A0A7J6PN11_PEROL</name>
<dbReference type="EMBL" id="JABANP010000002">
    <property type="protein sequence ID" value="KAF4697524.1"/>
    <property type="molecule type" value="Genomic_DNA"/>
</dbReference>
<comment type="caution">
    <text evidence="4">The sequence shown here is derived from an EMBL/GenBank/DDBJ whole genome shotgun (WGS) entry which is preliminary data.</text>
</comment>
<accession>A0A7J6PN11</accession>
<sequence length="1181" mass="131489">MKTFFDRSVPVSDDVPEHCLTCGEEGSLVDNGYGIMVQCDRCLHWFHKNKNCCDYPKNSKKHGSEVIWCCGRCRAKRQMLTAPPKARDVILPILDFIECTEMGFGDTEQPTAKALYDIISKRQRGNDIQSMVENLWHSLGEPTTAVDLMLILQQKVRLKLEDAEVGFFAFGDFASIDAQIIAEKADRSYISYLRREIGDVIRRGLRVDSLDSILPANAGNRATAQFMRENQLATERLNGYLRDQSLALTHKIWDSHELWNAVRLSLADFLSKENASAELQESTEAPLRGGHRACDLVRGYGEFLPPALVGVARRQSSLAEHTISVGDTRYRAAGFLEVAEEDVLKVRFRVPGNQREESSTVLVILYKLVRDLECSLCCIEQEPSRFAFRFCDGCDARVCAGCICNWAALAEARGNMPSCPYCRRQADLSNPAVEQFMRDLHALLKHVVSLNPKDTQTVENMQLQEVQVPFNLLGLTRTGALTFLREMNIPVARQPDAASERAVVEMYRQELGIGDDVPDNQVMDLVHENAYGAENVVDVFEPDEMDDQENLQGGAPPPQQQQNLQDGAPPPPQQQQQQNLQGGAHPPQQQQNLQGGAHPPPPQQQQQQQNLQGGAPPPQQQQNLQDGAHPPPQQHQNLQGAAPPPQQQQQNLQGGAHPPQQQQNLQDGAHPPPQQHQNLQDGAHPPQQQQNLQGGAPPPPQQQQNLQDGAAPPPQQQQNLQGGAPPQQQQNPQGGAPPQQQQNLQGGGPPQQQNNGVGALFAAARAAEDKLEVTTTNKQHAAIWWKDRLYSYDARTKKGLRYRCMGGGVGIRCSTSVTVNFDLTEVIREPAETSHAPGCESDARRREVNLVARVLELAAQNKQNIDVQDAVAEVGNDHVTEEDIINLKARYTYYKRKHNNLPKLPQGAVGSHQFMTQTHENIAALGDTTKSGEAFLRFNDAAERVAIWAATVCLEKTPQADMLFVDGTFYVCPPGYHQVLTISGAVGGKFIPLAWAVVPNKLESTYRLVFRELRRALEAQHGNFVPPRVMTDFEKALRNGLRDTWHIPPNDLRGCIFHALKAWYQRLRKYNLAAAYREKVAPGAPHSPLNKWLHQVFGLPCMPPDDIQGAWDTLKQRAPVDPRVENFIKYIEKNFIGQGRRIDRHSVFSPSQMPRGVLNPGPLNLLSGTEAIMQPKVYIGE</sequence>
<proteinExistence type="predicted"/>
<dbReference type="PANTHER" id="PTHR47343">
    <property type="entry name" value="TRANSCRIPTIONAL ACTIVATOR SPT7"/>
    <property type="match status" value="1"/>
</dbReference>